<dbReference type="InterPro" id="IPR046586">
    <property type="entry name" value="DUF6644"/>
</dbReference>
<keyword evidence="1" id="KW-1133">Transmembrane helix</keyword>
<name>A0A829YKI4_9GAMM</name>
<keyword evidence="1" id="KW-0812">Transmembrane</keyword>
<evidence type="ECO:0000313" key="4">
    <source>
        <dbReference type="Proteomes" id="UP000445000"/>
    </source>
</evidence>
<feature type="transmembrane region" description="Helical" evidence="1">
    <location>
        <begin position="139"/>
        <end position="160"/>
    </location>
</feature>
<dbReference type="AlphaFoldDB" id="A0A829YKI4"/>
<gene>
    <name evidence="3" type="ORF">GCM10011487_53430</name>
</gene>
<organism evidence="3 4">
    <name type="scientific">Steroidobacter agaridevorans</name>
    <dbReference type="NCBI Taxonomy" id="2695856"/>
    <lineage>
        <taxon>Bacteria</taxon>
        <taxon>Pseudomonadati</taxon>
        <taxon>Pseudomonadota</taxon>
        <taxon>Gammaproteobacteria</taxon>
        <taxon>Steroidobacterales</taxon>
        <taxon>Steroidobacteraceae</taxon>
        <taxon>Steroidobacter</taxon>
    </lineage>
</organism>
<accession>A0A829YKI4</accession>
<dbReference type="Proteomes" id="UP000445000">
    <property type="component" value="Unassembled WGS sequence"/>
</dbReference>
<evidence type="ECO:0000313" key="3">
    <source>
        <dbReference type="EMBL" id="GFE83343.1"/>
    </source>
</evidence>
<feature type="domain" description="DUF6644" evidence="2">
    <location>
        <begin position="31"/>
        <end position="161"/>
    </location>
</feature>
<feature type="transmembrane region" description="Helical" evidence="1">
    <location>
        <begin position="72"/>
        <end position="92"/>
    </location>
</feature>
<dbReference type="Pfam" id="PF20349">
    <property type="entry name" value="DUF6644"/>
    <property type="match status" value="1"/>
</dbReference>
<proteinExistence type="predicted"/>
<reference evidence="4" key="1">
    <citation type="submission" date="2020-01" db="EMBL/GenBank/DDBJ databases">
        <title>'Steroidobacter agaridevorans' sp. nov., agar-degrading bacteria isolated from rhizosphere soils.</title>
        <authorList>
            <person name="Ikenaga M."/>
            <person name="Kataoka M."/>
            <person name="Murouchi A."/>
            <person name="Katsuragi S."/>
            <person name="Sakai M."/>
        </authorList>
    </citation>
    <scope>NUCLEOTIDE SEQUENCE [LARGE SCALE GENOMIC DNA]</scope>
    <source>
        <strain evidence="4">YU21-B</strain>
    </source>
</reference>
<feature type="transmembrane region" description="Helical" evidence="1">
    <location>
        <begin position="32"/>
        <end position="52"/>
    </location>
</feature>
<keyword evidence="1" id="KW-0472">Membrane</keyword>
<evidence type="ECO:0000259" key="2">
    <source>
        <dbReference type="Pfam" id="PF20349"/>
    </source>
</evidence>
<keyword evidence="4" id="KW-1185">Reference proteome</keyword>
<dbReference type="EMBL" id="BLJN01000006">
    <property type="protein sequence ID" value="GFE83343.1"/>
    <property type="molecule type" value="Genomic_DNA"/>
</dbReference>
<evidence type="ECO:0000256" key="1">
    <source>
        <dbReference type="SAM" id="Phobius"/>
    </source>
</evidence>
<protein>
    <recommendedName>
        <fullName evidence="2">DUF6644 domain-containing protein</fullName>
    </recommendedName>
</protein>
<feature type="transmembrane region" description="Helical" evidence="1">
    <location>
        <begin position="98"/>
        <end position="118"/>
    </location>
</feature>
<comment type="caution">
    <text evidence="3">The sequence shown here is derived from an EMBL/GenBank/DDBJ whole genome shotgun (WGS) entry which is preliminary data.</text>
</comment>
<sequence length="167" mass="18193">MSTLYALAEQIEASAIGVAIAESRYAYPVIEGIHLIGLSISVGLIFLTDLRLMNLFMKRVPVIDVLRHLRPYVIGGFIAVFVSGGLLFWSAAARMLDSPAFVAKMIFMLFAGLNALYFELVIAQRAPVQESHTVLPSSVAYAGVASFGLWTLVVVCGRLIPYLPTWG</sequence>
<dbReference type="RefSeq" id="WP_161814971.1">
    <property type="nucleotide sequence ID" value="NZ_BLJN01000006.1"/>
</dbReference>